<dbReference type="HAMAP" id="MF_01858">
    <property type="entry name" value="23SrRNA_methyltr_KL"/>
    <property type="match status" value="1"/>
</dbReference>
<sequence length="719" mass="77711">MKFFASCGKGLEYLLADELRALGCARATATVAGVNVEGTPADAQRAVLWSRLASRVLWPLAEFDCADEHALYAGAAAIDWPAQLDPAMTLAVDAHVSGATITHAHYAAQRVKDAVVDTMRAATGARPDVDTHAPDLRLSLVLRKGRAVVSVDLGGGPLHRRGWRASQGEAPLKETLAAAVLLRGGWPQLYADGDALLDPMCGSGTLLIEGALMAAGVAPGLQRHADARGAVPPPTRWRGFDAGAWDALVVAARERERSGRAALRPVFSGSDLDPRAIRAAQENAAAAGLAGRIAFELHDLPALPVQATARGLVACNPPYDARLAADPALYRALGDALRRATPGWRASLLCGDPALARATGLRAAKKYQLFNGALECTLIVVDPVLPPAREDADAPPPLSEGARMVANRLRRNLRKLKAWREREEVACYRAYDADLPEYAAAIDVYAEADDPARQWLHVQEYAAPADIPEALARRRLGELLAAAREVFALPRERIALKTRAVGKGGSKYAGGFERRGEFLVVREGNARLRVNLFDYLDTGLFLDHRPLRLRIAAEAHDTRFLNLFGYTGAATVHAALGGARNTTTVDLSATYLEWCAANLQENGLGGARHRLVQADALQWLRADTSQYDLVFCDPPTFSNSKRAGDFDVQRAHVELLRAAVARLAPGGALYFSNNFRRFRLDAEAVSTFAVAEDIGPATIPPDFARDPRIHRCWRLQRRG</sequence>
<dbReference type="PROSITE" id="PS51165">
    <property type="entry name" value="THUMP"/>
    <property type="match status" value="1"/>
</dbReference>
<dbReference type="GO" id="GO:0070043">
    <property type="term" value="F:rRNA (guanine-N7-)-methyltransferase activity"/>
    <property type="evidence" value="ECO:0007669"/>
    <property type="project" value="UniProtKB-UniRule"/>
</dbReference>
<dbReference type="InterPro" id="IPR029063">
    <property type="entry name" value="SAM-dependent_MTases_sf"/>
</dbReference>
<comment type="catalytic activity">
    <reaction evidence="7">
        <text>guanosine(2445) in 23S rRNA + S-adenosyl-L-methionine = N(2)-methylguanosine(2445) in 23S rRNA + S-adenosyl-L-homocysteine + H(+)</text>
        <dbReference type="Rhea" id="RHEA:42740"/>
        <dbReference type="Rhea" id="RHEA-COMP:10215"/>
        <dbReference type="Rhea" id="RHEA-COMP:10216"/>
        <dbReference type="ChEBI" id="CHEBI:15378"/>
        <dbReference type="ChEBI" id="CHEBI:57856"/>
        <dbReference type="ChEBI" id="CHEBI:59789"/>
        <dbReference type="ChEBI" id="CHEBI:74269"/>
        <dbReference type="ChEBI" id="CHEBI:74481"/>
        <dbReference type="EC" id="2.1.1.173"/>
    </reaction>
</comment>
<dbReference type="AlphaFoldDB" id="A0A372DKA5"/>
<evidence type="ECO:0000256" key="2">
    <source>
        <dbReference type="ARBA" id="ARBA00022552"/>
    </source>
</evidence>
<proteinExistence type="inferred from homology"/>
<organism evidence="10 11">
    <name type="scientific">Cognatiluteimonas weifangensis</name>
    <dbReference type="NCBI Taxonomy" id="2303539"/>
    <lineage>
        <taxon>Bacteria</taxon>
        <taxon>Pseudomonadati</taxon>
        <taxon>Pseudomonadota</taxon>
        <taxon>Gammaproteobacteria</taxon>
        <taxon>Lysobacterales</taxon>
        <taxon>Lysobacteraceae</taxon>
        <taxon>Cognatiluteimonas</taxon>
    </lineage>
</organism>
<dbReference type="EC" id="2.1.1.264" evidence="7"/>
<evidence type="ECO:0000259" key="9">
    <source>
        <dbReference type="PROSITE" id="PS51165"/>
    </source>
</evidence>
<keyword evidence="6 8" id="KW-0694">RNA-binding</keyword>
<dbReference type="Pfam" id="PF10672">
    <property type="entry name" value="Methyltrans_SAM"/>
    <property type="match status" value="1"/>
</dbReference>
<dbReference type="GO" id="GO:0052915">
    <property type="term" value="F:23S rRNA (guanine(2445)-N(2))-methyltransferase activity"/>
    <property type="evidence" value="ECO:0007669"/>
    <property type="project" value="UniProtKB-UniRule"/>
</dbReference>
<dbReference type="Gene3D" id="3.30.750.80">
    <property type="entry name" value="RNA methyltransferase domain (HRMD) like"/>
    <property type="match status" value="1"/>
</dbReference>
<comment type="catalytic activity">
    <reaction evidence="7">
        <text>guanosine(2069) in 23S rRNA + S-adenosyl-L-methionine = N(2)-methylguanosine(2069) in 23S rRNA + S-adenosyl-L-homocysteine + H(+)</text>
        <dbReference type="Rhea" id="RHEA:43772"/>
        <dbReference type="Rhea" id="RHEA-COMP:10688"/>
        <dbReference type="Rhea" id="RHEA-COMP:10689"/>
        <dbReference type="ChEBI" id="CHEBI:15378"/>
        <dbReference type="ChEBI" id="CHEBI:57856"/>
        <dbReference type="ChEBI" id="CHEBI:59789"/>
        <dbReference type="ChEBI" id="CHEBI:74269"/>
        <dbReference type="ChEBI" id="CHEBI:74481"/>
        <dbReference type="EC" id="2.1.1.264"/>
    </reaction>
</comment>
<dbReference type="PIRSF" id="PIRSF037618">
    <property type="entry name" value="RNA_Mtase_bacteria_prd"/>
    <property type="match status" value="1"/>
</dbReference>
<accession>A0A372DKA5</accession>
<dbReference type="PANTHER" id="PTHR47313">
    <property type="entry name" value="RIBOSOMAL RNA LARGE SUBUNIT METHYLTRANSFERASE K/L"/>
    <property type="match status" value="1"/>
</dbReference>
<comment type="caution">
    <text evidence="10">The sequence shown here is derived from an EMBL/GenBank/DDBJ whole genome shotgun (WGS) entry which is preliminary data.</text>
</comment>
<dbReference type="NCBIfam" id="NF008748">
    <property type="entry name" value="PRK11783.1"/>
    <property type="match status" value="1"/>
</dbReference>
<comment type="function">
    <text evidence="7">Specifically methylates the guanine in position 2445 (m2G2445) and the guanine in position 2069 (m7G2069) of 23S rRNA.</text>
</comment>
<gene>
    <name evidence="7 10" type="primary">rlmL</name>
    <name evidence="10" type="ORF">D0Y53_09135</name>
</gene>
<dbReference type="PROSITE" id="PS01261">
    <property type="entry name" value="UPF0020"/>
    <property type="match status" value="1"/>
</dbReference>
<dbReference type="InterPro" id="IPR054170">
    <property type="entry name" value="RlmL_1st"/>
</dbReference>
<keyword evidence="4 7" id="KW-0808">Transferase</keyword>
<evidence type="ECO:0000256" key="6">
    <source>
        <dbReference type="ARBA" id="ARBA00022884"/>
    </source>
</evidence>
<evidence type="ECO:0000256" key="5">
    <source>
        <dbReference type="ARBA" id="ARBA00022691"/>
    </source>
</evidence>
<dbReference type="CDD" id="cd02440">
    <property type="entry name" value="AdoMet_MTases"/>
    <property type="match status" value="1"/>
</dbReference>
<dbReference type="InterPro" id="IPR053943">
    <property type="entry name" value="RlmKL-like_Mtase_CS"/>
</dbReference>
<dbReference type="InterPro" id="IPR004114">
    <property type="entry name" value="THUMP_dom"/>
</dbReference>
<comment type="subcellular location">
    <subcellularLocation>
        <location evidence="7">Cytoplasm</location>
    </subcellularLocation>
</comment>
<dbReference type="PANTHER" id="PTHR47313:SF1">
    <property type="entry name" value="RIBOSOMAL RNA LARGE SUBUNIT METHYLTRANSFERASE K_L"/>
    <property type="match status" value="1"/>
</dbReference>
<feature type="domain" description="THUMP" evidence="9">
    <location>
        <begin position="42"/>
        <end position="153"/>
    </location>
</feature>
<evidence type="ECO:0000256" key="7">
    <source>
        <dbReference type="HAMAP-Rule" id="MF_01858"/>
    </source>
</evidence>
<evidence type="ECO:0000256" key="4">
    <source>
        <dbReference type="ARBA" id="ARBA00022679"/>
    </source>
</evidence>
<dbReference type="CDD" id="cd11715">
    <property type="entry name" value="THUMP_AdoMetMT"/>
    <property type="match status" value="1"/>
</dbReference>
<dbReference type="Pfam" id="PF22020">
    <property type="entry name" value="RlmL_1st"/>
    <property type="match status" value="1"/>
</dbReference>
<dbReference type="SMART" id="SM00981">
    <property type="entry name" value="THUMP"/>
    <property type="match status" value="1"/>
</dbReference>
<dbReference type="Pfam" id="PF02926">
    <property type="entry name" value="THUMP"/>
    <property type="match status" value="1"/>
</dbReference>
<keyword evidence="2 7" id="KW-0698">rRNA processing</keyword>
<dbReference type="OrthoDB" id="9809404at2"/>
<evidence type="ECO:0000256" key="8">
    <source>
        <dbReference type="PROSITE-ProRule" id="PRU00529"/>
    </source>
</evidence>
<protein>
    <recommendedName>
        <fullName evidence="7">Ribosomal RNA large subunit methyltransferase K/L</fullName>
    </recommendedName>
    <domain>
        <recommendedName>
            <fullName evidence="7">23S rRNA m2G2445 methyltransferase</fullName>
            <ecNumber evidence="7">2.1.1.173</ecNumber>
        </recommendedName>
        <alternativeName>
            <fullName evidence="7">rRNA (guanine-N(2)-)-methyltransferase RlmL</fullName>
        </alternativeName>
    </domain>
    <domain>
        <recommendedName>
            <fullName evidence="7">23S rRNA m7G2069 methyltransferase</fullName>
            <ecNumber evidence="7">2.1.1.264</ecNumber>
        </recommendedName>
        <alternativeName>
            <fullName evidence="7">rRNA (guanine-N(7)-)-methyltransferase RlmK</fullName>
        </alternativeName>
    </domain>
</protein>
<keyword evidence="1 7" id="KW-0963">Cytoplasm</keyword>
<dbReference type="RefSeq" id="WP_117203002.1">
    <property type="nucleotide sequence ID" value="NZ_JBHTBK010000016.1"/>
</dbReference>
<evidence type="ECO:0000256" key="1">
    <source>
        <dbReference type="ARBA" id="ARBA00022490"/>
    </source>
</evidence>
<reference evidence="10 11" key="1">
    <citation type="submission" date="2018-08" db="EMBL/GenBank/DDBJ databases">
        <title>Lysobacter weifangensis sp. nov., a new member of the family 'Xanthomonadaceae', isolated from soil in a farmland.</title>
        <authorList>
            <person name="Zhao H."/>
        </authorList>
    </citation>
    <scope>NUCLEOTIDE SEQUENCE [LARGE SCALE GENOMIC DNA]</scope>
    <source>
        <strain evidence="10 11">WF-2</strain>
    </source>
</reference>
<keyword evidence="5 7" id="KW-0949">S-adenosyl-L-methionine</keyword>
<dbReference type="Proteomes" id="UP000262917">
    <property type="component" value="Unassembled WGS sequence"/>
</dbReference>
<evidence type="ECO:0000313" key="11">
    <source>
        <dbReference type="Proteomes" id="UP000262917"/>
    </source>
</evidence>
<dbReference type="GO" id="GO:0003723">
    <property type="term" value="F:RNA binding"/>
    <property type="evidence" value="ECO:0007669"/>
    <property type="project" value="UniProtKB-UniRule"/>
</dbReference>
<dbReference type="Gene3D" id="3.40.50.150">
    <property type="entry name" value="Vaccinia Virus protein VP39"/>
    <property type="match status" value="2"/>
</dbReference>
<dbReference type="EMBL" id="QVPD01000009">
    <property type="protein sequence ID" value="RFP59993.1"/>
    <property type="molecule type" value="Genomic_DNA"/>
</dbReference>
<dbReference type="SUPFAM" id="SSF53335">
    <property type="entry name" value="S-adenosyl-L-methionine-dependent methyltransferases"/>
    <property type="match status" value="2"/>
</dbReference>
<keyword evidence="3 7" id="KW-0489">Methyltransferase</keyword>
<dbReference type="Gene3D" id="3.30.2130.30">
    <property type="match status" value="1"/>
</dbReference>
<dbReference type="EC" id="2.1.1.173" evidence="7"/>
<evidence type="ECO:0000256" key="3">
    <source>
        <dbReference type="ARBA" id="ARBA00022603"/>
    </source>
</evidence>
<dbReference type="InterPro" id="IPR000241">
    <property type="entry name" value="RlmKL-like_Mtase"/>
</dbReference>
<dbReference type="InterPro" id="IPR017244">
    <property type="entry name" value="23SrRNA_methyltr_KL"/>
</dbReference>
<name>A0A372DKA5_9GAMM</name>
<comment type="similarity">
    <text evidence="7">Belongs to the methyltransferase superfamily. RlmKL family.</text>
</comment>
<dbReference type="Pfam" id="PF01170">
    <property type="entry name" value="UPF0020"/>
    <property type="match status" value="1"/>
</dbReference>
<keyword evidence="11" id="KW-1185">Reference proteome</keyword>
<dbReference type="InterPro" id="IPR019614">
    <property type="entry name" value="SAM-dep_methyl-trfase"/>
</dbReference>
<dbReference type="GO" id="GO:0005737">
    <property type="term" value="C:cytoplasm"/>
    <property type="evidence" value="ECO:0007669"/>
    <property type="project" value="UniProtKB-SubCell"/>
</dbReference>
<evidence type="ECO:0000313" key="10">
    <source>
        <dbReference type="EMBL" id="RFP59993.1"/>
    </source>
</evidence>